<dbReference type="AlphaFoldDB" id="A0A852Z1B3"/>
<reference evidence="2 3" key="1">
    <citation type="submission" date="2020-07" db="EMBL/GenBank/DDBJ databases">
        <title>Genomic Encyclopedia of Type Strains, Phase III (KMG-III): the genomes of soil and plant-associated and newly described type strains.</title>
        <authorList>
            <person name="Whitman W."/>
        </authorList>
    </citation>
    <scope>NUCLEOTIDE SEQUENCE [LARGE SCALE GENOMIC DNA]</scope>
    <source>
        <strain evidence="2 3">CECT 8576</strain>
    </source>
</reference>
<feature type="compositionally biased region" description="Basic and acidic residues" evidence="1">
    <location>
        <begin position="135"/>
        <end position="151"/>
    </location>
</feature>
<dbReference type="RefSeq" id="WP_179535518.1">
    <property type="nucleotide sequence ID" value="NZ_JACBYW010000004.1"/>
</dbReference>
<feature type="compositionally biased region" description="Low complexity" evidence="1">
    <location>
        <begin position="125"/>
        <end position="134"/>
    </location>
</feature>
<gene>
    <name evidence="2" type="ORF">FHR84_002399</name>
</gene>
<name>A0A852Z1B3_9ACTN</name>
<accession>A0A852Z1B3</accession>
<sequence length="532" mass="53258">MVRPPNGQRATVGPPSHPAAPRELADGAARPARFDSRAEFAAAAAQSDPLALCDRLERLPARFEHEMSRRITEQQPGEHAGNGGAATISGDLTAARAPGSGTEEEFPASRTPPAGPQAEERGQGPRPAAPTRTAEAAHRAAPETSGPRDGDPGEAPSSASSPPPPAPSEVTGWVEPRAVPAAPEDPRGAQSSRPPVELVGSLDGGGRIPDGDVAEVPSADAPEEDETPTGPLGTSEELVGTDDGAPAGPAEPPAEGPPATSPPSPARGVPARTRVPGVPPVTGASGPGTARAPHPDTGGAAGQQHPAAPPTPPAPQGPPAPQAPPAPQGPPAPQPPPPGGRSGGQPPGPPRPVTGPNRTPPAPAGSGTPTGSPSGPVQVPQGGRLPRPDGGAAEPADSAHTGSSPAGRTPAPDQRPADSDAAQRSRSAVRPPQYEPRPDGGFGPMGSGGWAGGGLNSRYAPRGREQQDADQEEQEKPRVNEWRSGQGLAPDDSDDQPQFLVHTEEPGGTDFGGDRLVAPPVIGEGPMGYGGF</sequence>
<dbReference type="Proteomes" id="UP000548304">
    <property type="component" value="Unassembled WGS sequence"/>
</dbReference>
<organism evidence="2 3">
    <name type="scientific">Actinopolyspora biskrensis</name>
    <dbReference type="NCBI Taxonomy" id="1470178"/>
    <lineage>
        <taxon>Bacteria</taxon>
        <taxon>Bacillati</taxon>
        <taxon>Actinomycetota</taxon>
        <taxon>Actinomycetes</taxon>
        <taxon>Actinopolysporales</taxon>
        <taxon>Actinopolysporaceae</taxon>
        <taxon>Actinopolyspora</taxon>
    </lineage>
</organism>
<feature type="compositionally biased region" description="Pro residues" evidence="1">
    <location>
        <begin position="346"/>
        <end position="363"/>
    </location>
</feature>
<evidence type="ECO:0000313" key="3">
    <source>
        <dbReference type="Proteomes" id="UP000548304"/>
    </source>
</evidence>
<comment type="caution">
    <text evidence="2">The sequence shown here is derived from an EMBL/GenBank/DDBJ whole genome shotgun (WGS) entry which is preliminary data.</text>
</comment>
<keyword evidence="3" id="KW-1185">Reference proteome</keyword>
<feature type="compositionally biased region" description="Pro residues" evidence="1">
    <location>
        <begin position="307"/>
        <end position="339"/>
    </location>
</feature>
<evidence type="ECO:0000313" key="2">
    <source>
        <dbReference type="EMBL" id="NYH79065.1"/>
    </source>
</evidence>
<feature type="region of interest" description="Disordered" evidence="1">
    <location>
        <begin position="64"/>
        <end position="532"/>
    </location>
</feature>
<protein>
    <submittedName>
        <fullName evidence="2">Uncharacterized protein</fullName>
    </submittedName>
</protein>
<dbReference type="EMBL" id="JACBYW010000004">
    <property type="protein sequence ID" value="NYH79065.1"/>
    <property type="molecule type" value="Genomic_DNA"/>
</dbReference>
<feature type="compositionally biased region" description="Gly residues" evidence="1">
    <location>
        <begin position="440"/>
        <end position="455"/>
    </location>
</feature>
<feature type="compositionally biased region" description="Low complexity" evidence="1">
    <location>
        <begin position="364"/>
        <end position="376"/>
    </location>
</feature>
<feature type="region of interest" description="Disordered" evidence="1">
    <location>
        <begin position="1"/>
        <end position="32"/>
    </location>
</feature>
<evidence type="ECO:0000256" key="1">
    <source>
        <dbReference type="SAM" id="MobiDB-lite"/>
    </source>
</evidence>
<proteinExistence type="predicted"/>
<feature type="compositionally biased region" description="Pro residues" evidence="1">
    <location>
        <begin position="249"/>
        <end position="265"/>
    </location>
</feature>